<dbReference type="Gene3D" id="3.30.70.330">
    <property type="match status" value="2"/>
</dbReference>
<comment type="caution">
    <text evidence="5">The sequence shown here is derived from an EMBL/GenBank/DDBJ whole genome shotgun (WGS) entry which is preliminary data.</text>
</comment>
<feature type="domain" description="RRM" evidence="4">
    <location>
        <begin position="198"/>
        <end position="276"/>
    </location>
</feature>
<dbReference type="SUPFAM" id="SSF54928">
    <property type="entry name" value="RNA-binding domain, RBD"/>
    <property type="match status" value="2"/>
</dbReference>
<dbReference type="PROSITE" id="PS50102">
    <property type="entry name" value="RRM"/>
    <property type="match status" value="2"/>
</dbReference>
<name>A0ABQ7T7W6_PHRPL</name>
<protein>
    <recommendedName>
        <fullName evidence="4">RRM domain-containing protein</fullName>
    </recommendedName>
</protein>
<dbReference type="InterPro" id="IPR034218">
    <property type="entry name" value="SART3_RRM2"/>
</dbReference>
<evidence type="ECO:0000259" key="4">
    <source>
        <dbReference type="PROSITE" id="PS50102"/>
    </source>
</evidence>
<feature type="region of interest" description="Disordered" evidence="3">
    <location>
        <begin position="373"/>
        <end position="393"/>
    </location>
</feature>
<dbReference type="EMBL" id="JAIPUX010001211">
    <property type="protein sequence ID" value="KAH0625642.1"/>
    <property type="molecule type" value="Genomic_DNA"/>
</dbReference>
<gene>
    <name evidence="5" type="ORF">JD844_015234</name>
</gene>
<feature type="region of interest" description="Disordered" evidence="3">
    <location>
        <begin position="123"/>
        <end position="173"/>
    </location>
</feature>
<dbReference type="SMART" id="SM00360">
    <property type="entry name" value="RRM"/>
    <property type="match status" value="2"/>
</dbReference>
<evidence type="ECO:0000256" key="3">
    <source>
        <dbReference type="SAM" id="MobiDB-lite"/>
    </source>
</evidence>
<reference evidence="5 6" key="1">
    <citation type="journal article" date="2022" name="Gigascience">
        <title>A chromosome-level genome assembly and annotation of the desert horned lizard, Phrynosoma platyrhinos, provides insight into chromosomal rearrangements among reptiles.</title>
        <authorList>
            <person name="Koochekian N."/>
            <person name="Ascanio A."/>
            <person name="Farleigh K."/>
            <person name="Card D.C."/>
            <person name="Schield D.R."/>
            <person name="Castoe T.A."/>
            <person name="Jezkova T."/>
        </authorList>
    </citation>
    <scope>NUCLEOTIDE SEQUENCE [LARGE SCALE GENOMIC DNA]</scope>
    <source>
        <strain evidence="5">NK-2021</strain>
    </source>
</reference>
<dbReference type="Pfam" id="PF00076">
    <property type="entry name" value="RRM_1"/>
    <property type="match status" value="2"/>
</dbReference>
<dbReference type="Proteomes" id="UP000826234">
    <property type="component" value="Unassembled WGS sequence"/>
</dbReference>
<proteinExistence type="predicted"/>
<evidence type="ECO:0000256" key="2">
    <source>
        <dbReference type="PROSITE-ProRule" id="PRU00176"/>
    </source>
</evidence>
<feature type="domain" description="RRM" evidence="4">
    <location>
        <begin position="295"/>
        <end position="372"/>
    </location>
</feature>
<feature type="region of interest" description="Disordered" evidence="3">
    <location>
        <begin position="411"/>
        <end position="458"/>
    </location>
</feature>
<organism evidence="5 6">
    <name type="scientific">Phrynosoma platyrhinos</name>
    <name type="common">Desert horned lizard</name>
    <dbReference type="NCBI Taxonomy" id="52577"/>
    <lineage>
        <taxon>Eukaryota</taxon>
        <taxon>Metazoa</taxon>
        <taxon>Chordata</taxon>
        <taxon>Craniata</taxon>
        <taxon>Vertebrata</taxon>
        <taxon>Euteleostomi</taxon>
        <taxon>Lepidosauria</taxon>
        <taxon>Squamata</taxon>
        <taxon>Bifurcata</taxon>
        <taxon>Unidentata</taxon>
        <taxon>Episquamata</taxon>
        <taxon>Toxicofera</taxon>
        <taxon>Iguania</taxon>
        <taxon>Phrynosomatidae</taxon>
        <taxon>Phrynosomatinae</taxon>
        <taxon>Phrynosoma</taxon>
    </lineage>
</organism>
<feature type="compositionally biased region" description="Acidic residues" evidence="3">
    <location>
        <begin position="137"/>
        <end position="154"/>
    </location>
</feature>
<evidence type="ECO:0000313" key="5">
    <source>
        <dbReference type="EMBL" id="KAH0625642.1"/>
    </source>
</evidence>
<feature type="compositionally biased region" description="Basic and acidic residues" evidence="3">
    <location>
        <begin position="53"/>
        <end position="62"/>
    </location>
</feature>
<accession>A0ABQ7T7W6</accession>
<dbReference type="PANTHER" id="PTHR15481">
    <property type="entry name" value="RIBONUCLEIC ACID BINDING PROTEIN S1"/>
    <property type="match status" value="1"/>
</dbReference>
<dbReference type="CDD" id="cd12392">
    <property type="entry name" value="RRM2_SART3"/>
    <property type="match status" value="1"/>
</dbReference>
<keyword evidence="6" id="KW-1185">Reference proteome</keyword>
<evidence type="ECO:0000256" key="1">
    <source>
        <dbReference type="ARBA" id="ARBA00022884"/>
    </source>
</evidence>
<dbReference type="InterPro" id="IPR012677">
    <property type="entry name" value="Nucleotide-bd_a/b_plait_sf"/>
</dbReference>
<dbReference type="PANTHER" id="PTHR15481:SF5">
    <property type="entry name" value="SQUAMOUS CELL CARCINOMA ANTIGEN RECOGNIZED BY T-CELLS 3"/>
    <property type="match status" value="1"/>
</dbReference>
<dbReference type="InterPro" id="IPR034217">
    <property type="entry name" value="SART3_RRM1"/>
</dbReference>
<feature type="region of interest" description="Disordered" evidence="3">
    <location>
        <begin position="25"/>
        <end position="72"/>
    </location>
</feature>
<dbReference type="InterPro" id="IPR000504">
    <property type="entry name" value="RRM_dom"/>
</dbReference>
<sequence length="458" mass="50516">MVNLVLMAKVLTEEEEAWSTCSPLLFPEPPGKGEMPSSPSGLRGAQSPWQQDKFTEDKEGKKPIVRSGKNNSHCLISKDLRSRALIDGKASNVTGHQGTLEDWDAAVQKTESRLARVNEQRVKPIKRRKGDGSGDTQAEEEEEEEEEEAEDMETETGLFGRNMPPKADSKAKEAAVGAASSKWKETPKVIHDSEKDSVTVFVSNLSYNMAEPGATLKELFSTCGEVVEVRPIFNNKGNFRGYGYVEFKEEKAALEALKLDRRNVDGRLMFVSPCVDKTKHPGFKVFRYSTALEKHKLFIAGLPFSYTKEELEELCKSHGNVKDVRLVTNRAGRSKGMAYVEFENEAQASQAVLKMDGLVINDYTIKVAISNPPARKQSEKAEAAGRASQPMVPRQIYGARGKGRTQLAMVPRALQRQSNLAAKAENGTAQNPPTAPAPATEEPKKMSNADFARLLLSK</sequence>
<evidence type="ECO:0000313" key="6">
    <source>
        <dbReference type="Proteomes" id="UP000826234"/>
    </source>
</evidence>
<dbReference type="Pfam" id="PF16605">
    <property type="entry name" value="LSM_int_assoc"/>
    <property type="match status" value="1"/>
</dbReference>
<dbReference type="CDD" id="cd12391">
    <property type="entry name" value="RRM1_SART3"/>
    <property type="match status" value="1"/>
</dbReference>
<dbReference type="InterPro" id="IPR035979">
    <property type="entry name" value="RBD_domain_sf"/>
</dbReference>
<keyword evidence="1 2" id="KW-0694">RNA-binding</keyword>